<dbReference type="Pfam" id="PF02469">
    <property type="entry name" value="Fasciclin"/>
    <property type="match status" value="2"/>
</dbReference>
<dbReference type="STRING" id="441959.B8M437"/>
<dbReference type="EMBL" id="EQ962654">
    <property type="protein sequence ID" value="EED20780.1"/>
    <property type="molecule type" value="Genomic_DNA"/>
</dbReference>
<dbReference type="FunFam" id="2.30.180.10:FF:000032">
    <property type="entry name" value="Fasciclin domain-containing protein, putative"/>
    <property type="match status" value="1"/>
</dbReference>
<dbReference type="GO" id="GO:0016236">
    <property type="term" value="P:macroautophagy"/>
    <property type="evidence" value="ECO:0007669"/>
    <property type="project" value="TreeGrafter"/>
</dbReference>
<dbReference type="InterPro" id="IPR050904">
    <property type="entry name" value="Adhesion/Biosynth-related"/>
</dbReference>
<dbReference type="PhylomeDB" id="B8M437"/>
<dbReference type="SMART" id="SM00554">
    <property type="entry name" value="FAS1"/>
    <property type="match status" value="2"/>
</dbReference>
<dbReference type="PANTHER" id="PTHR10900">
    <property type="entry name" value="PERIOSTIN-RELATED"/>
    <property type="match status" value="1"/>
</dbReference>
<dbReference type="GeneID" id="8109313"/>
<evidence type="ECO:0000256" key="1">
    <source>
        <dbReference type="SAM" id="SignalP"/>
    </source>
</evidence>
<evidence type="ECO:0000313" key="4">
    <source>
        <dbReference type="Proteomes" id="UP000001745"/>
    </source>
</evidence>
<dbReference type="GO" id="GO:0000329">
    <property type="term" value="C:fungal-type vacuole membrane"/>
    <property type="evidence" value="ECO:0007669"/>
    <property type="project" value="TreeGrafter"/>
</dbReference>
<evidence type="ECO:0000313" key="3">
    <source>
        <dbReference type="EMBL" id="EED20780.1"/>
    </source>
</evidence>
<sequence length="385" mass="39227">MKATKLSTLALMPSAIAAQNLTQLLANTTELSSLNALLSSYPAIASSLANVSNVTILAPSNAALETFTNSSSFHALTSSGNQSIADLLSYHILHGEYYADNITDTPAFISTYLNDTAFTNVTSGQVVEAIKQDNKTYFYSGLLANSTVTRTDLNFTGGVLHIIDKVLTVPLNVSSSAAAAGLTAVVGALQAQHLTQPLDDAKNVTIFAPSNSAFQAIGSALGNFTTNQLTDILNYHVINGTVAYSTGLKNDTQYVAAGGQNLTVRIENGSIFVDSARVITPNLLVANGVVHVIDNVLNPNNTSAAPNATATSQPPAFSGASSASNIPFTSGVTATPTATGTGAGAGAKVTGTSTSTAAAMPMRTGGIGAAMVFGAGAALLNADVF</sequence>
<keyword evidence="1" id="KW-0732">Signal</keyword>
<organism evidence="3 4">
    <name type="scientific">Talaromyces stipitatus (strain ATCC 10500 / CBS 375.48 / QM 6759 / NRRL 1006)</name>
    <name type="common">Penicillium stipitatum</name>
    <dbReference type="NCBI Taxonomy" id="441959"/>
    <lineage>
        <taxon>Eukaryota</taxon>
        <taxon>Fungi</taxon>
        <taxon>Dikarya</taxon>
        <taxon>Ascomycota</taxon>
        <taxon>Pezizomycotina</taxon>
        <taxon>Eurotiomycetes</taxon>
        <taxon>Eurotiomycetidae</taxon>
        <taxon>Eurotiales</taxon>
        <taxon>Trichocomaceae</taxon>
        <taxon>Talaromyces</taxon>
        <taxon>Talaromyces sect. Talaromyces</taxon>
    </lineage>
</organism>
<feature type="domain" description="FAS1" evidence="2">
    <location>
        <begin position="18"/>
        <end position="167"/>
    </location>
</feature>
<dbReference type="OMA" id="RGIFSYQ"/>
<dbReference type="InParanoid" id="B8M437"/>
<feature type="chain" id="PRO_5002877530" description="FAS1 domain-containing protein" evidence="1">
    <location>
        <begin position="19"/>
        <end position="385"/>
    </location>
</feature>
<feature type="signal peptide" evidence="1">
    <location>
        <begin position="1"/>
        <end position="18"/>
    </location>
</feature>
<dbReference type="eggNOG" id="KOG1437">
    <property type="taxonomic scope" value="Eukaryota"/>
</dbReference>
<dbReference type="AlphaFoldDB" id="B8M437"/>
<dbReference type="Proteomes" id="UP000001745">
    <property type="component" value="Unassembled WGS sequence"/>
</dbReference>
<dbReference type="RefSeq" id="XP_002481214.1">
    <property type="nucleotide sequence ID" value="XM_002481169.1"/>
</dbReference>
<name>B8M437_TALSN</name>
<proteinExistence type="predicted"/>
<dbReference type="PANTHER" id="PTHR10900:SF77">
    <property type="entry name" value="FI19380P1"/>
    <property type="match status" value="1"/>
</dbReference>
<dbReference type="VEuPathDB" id="FungiDB:TSTA_039750"/>
<accession>B8M437</accession>
<dbReference type="OrthoDB" id="286301at2759"/>
<dbReference type="InterPro" id="IPR000782">
    <property type="entry name" value="FAS1_domain"/>
</dbReference>
<dbReference type="PROSITE" id="PS50213">
    <property type="entry name" value="FAS1"/>
    <property type="match status" value="2"/>
</dbReference>
<feature type="domain" description="FAS1" evidence="2">
    <location>
        <begin position="169"/>
        <end position="297"/>
    </location>
</feature>
<reference evidence="4" key="1">
    <citation type="journal article" date="2015" name="Genome Announc.">
        <title>Genome sequence of the AIDS-associated pathogen Penicillium marneffei (ATCC18224) and its near taxonomic relative Talaromyces stipitatus (ATCC10500).</title>
        <authorList>
            <person name="Nierman W.C."/>
            <person name="Fedorova-Abrams N.D."/>
            <person name="Andrianopoulos A."/>
        </authorList>
    </citation>
    <scope>NUCLEOTIDE SEQUENCE [LARGE SCALE GENOMIC DNA]</scope>
    <source>
        <strain evidence="4">ATCC 10500 / CBS 375.48 / QM 6759 / NRRL 1006</strain>
    </source>
</reference>
<protein>
    <recommendedName>
        <fullName evidence="2">FAS1 domain-containing protein</fullName>
    </recommendedName>
</protein>
<evidence type="ECO:0000259" key="2">
    <source>
        <dbReference type="PROSITE" id="PS50213"/>
    </source>
</evidence>
<dbReference type="Gene3D" id="2.30.180.10">
    <property type="entry name" value="FAS1 domain"/>
    <property type="match status" value="2"/>
</dbReference>
<keyword evidence="4" id="KW-1185">Reference proteome</keyword>
<dbReference type="InterPro" id="IPR036378">
    <property type="entry name" value="FAS1_dom_sf"/>
</dbReference>
<dbReference type="HOGENOM" id="CLU_031281_2_3_1"/>
<dbReference type="SUPFAM" id="SSF82153">
    <property type="entry name" value="FAS1 domain"/>
    <property type="match status" value="2"/>
</dbReference>
<gene>
    <name evidence="3" type="ORF">TSTA_039750</name>
</gene>